<dbReference type="NCBIfam" id="TIGR00254">
    <property type="entry name" value="GGDEF"/>
    <property type="match status" value="1"/>
</dbReference>
<dbReference type="Pfam" id="PF00990">
    <property type="entry name" value="GGDEF"/>
    <property type="match status" value="1"/>
</dbReference>
<proteinExistence type="predicted"/>
<dbReference type="AlphaFoldDB" id="U3A6Y4"/>
<evidence type="ECO:0000256" key="7">
    <source>
        <dbReference type="ARBA" id="ARBA00022989"/>
    </source>
</evidence>
<feature type="domain" description="GGDEF" evidence="11">
    <location>
        <begin position="392"/>
        <end position="522"/>
    </location>
</feature>
<dbReference type="SUPFAM" id="SSF55073">
    <property type="entry name" value="Nucleotide cyclase"/>
    <property type="match status" value="1"/>
</dbReference>
<dbReference type="GO" id="GO:0052621">
    <property type="term" value="F:diguanylate cyclase activity"/>
    <property type="evidence" value="ECO:0007669"/>
    <property type="project" value="UniProtKB-EC"/>
</dbReference>
<evidence type="ECO:0000256" key="2">
    <source>
        <dbReference type="ARBA" id="ARBA00004533"/>
    </source>
</evidence>
<dbReference type="Pfam" id="PF02743">
    <property type="entry name" value="dCache_1"/>
    <property type="match status" value="1"/>
</dbReference>
<organism evidence="12 13">
    <name type="scientific">Vibrio proteolyticus NBRC 13287</name>
    <dbReference type="NCBI Taxonomy" id="1219065"/>
    <lineage>
        <taxon>Bacteria</taxon>
        <taxon>Pseudomonadati</taxon>
        <taxon>Pseudomonadota</taxon>
        <taxon>Gammaproteobacteria</taxon>
        <taxon>Vibrionales</taxon>
        <taxon>Vibrionaceae</taxon>
        <taxon>Vibrio</taxon>
    </lineage>
</organism>
<dbReference type="EC" id="2.7.7.65" evidence="4"/>
<keyword evidence="8 10" id="KW-0472">Membrane</keyword>
<dbReference type="Proteomes" id="UP000016570">
    <property type="component" value="Unassembled WGS sequence"/>
</dbReference>
<dbReference type="Gene3D" id="3.30.70.270">
    <property type="match status" value="1"/>
</dbReference>
<evidence type="ECO:0000256" key="1">
    <source>
        <dbReference type="ARBA" id="ARBA00001946"/>
    </source>
</evidence>
<dbReference type="RefSeq" id="WP_021707060.1">
    <property type="nucleotide sequence ID" value="NZ_BATJ01000023.1"/>
</dbReference>
<dbReference type="InterPro" id="IPR033479">
    <property type="entry name" value="dCache_1"/>
</dbReference>
<evidence type="ECO:0000256" key="4">
    <source>
        <dbReference type="ARBA" id="ARBA00012528"/>
    </source>
</evidence>
<protein>
    <recommendedName>
        <fullName evidence="4">diguanylate cyclase</fullName>
        <ecNumber evidence="4">2.7.7.65</ecNumber>
    </recommendedName>
</protein>
<evidence type="ECO:0000256" key="3">
    <source>
        <dbReference type="ARBA" id="ARBA00004651"/>
    </source>
</evidence>
<comment type="caution">
    <text evidence="12">The sequence shown here is derived from an EMBL/GenBank/DDBJ whole genome shotgun (WGS) entry which is preliminary data.</text>
</comment>
<dbReference type="FunFam" id="3.30.70.270:FF:000001">
    <property type="entry name" value="Diguanylate cyclase domain protein"/>
    <property type="match status" value="1"/>
</dbReference>
<dbReference type="GO" id="GO:0043709">
    <property type="term" value="P:cell adhesion involved in single-species biofilm formation"/>
    <property type="evidence" value="ECO:0007669"/>
    <property type="project" value="TreeGrafter"/>
</dbReference>
<keyword evidence="5" id="KW-1003">Cell membrane</keyword>
<comment type="cofactor">
    <cofactor evidence="1">
        <name>Mg(2+)</name>
        <dbReference type="ChEBI" id="CHEBI:18420"/>
    </cofactor>
</comment>
<comment type="catalytic activity">
    <reaction evidence="9">
        <text>2 GTP = 3',3'-c-di-GMP + 2 diphosphate</text>
        <dbReference type="Rhea" id="RHEA:24898"/>
        <dbReference type="ChEBI" id="CHEBI:33019"/>
        <dbReference type="ChEBI" id="CHEBI:37565"/>
        <dbReference type="ChEBI" id="CHEBI:58805"/>
        <dbReference type="EC" id="2.7.7.65"/>
    </reaction>
</comment>
<dbReference type="STRING" id="1219065.VPR01S_23_00030"/>
<comment type="subcellular location">
    <subcellularLocation>
        <location evidence="2">Cell inner membrane</location>
    </subcellularLocation>
    <subcellularLocation>
        <location evidence="3">Cell membrane</location>
        <topology evidence="3">Multi-pass membrane protein</topology>
    </subcellularLocation>
</comment>
<dbReference type="CDD" id="cd12912">
    <property type="entry name" value="PDC2_MCP_like"/>
    <property type="match status" value="1"/>
</dbReference>
<evidence type="ECO:0000259" key="11">
    <source>
        <dbReference type="PROSITE" id="PS50887"/>
    </source>
</evidence>
<dbReference type="GO" id="GO:1902201">
    <property type="term" value="P:negative regulation of bacterial-type flagellum-dependent cell motility"/>
    <property type="evidence" value="ECO:0007669"/>
    <property type="project" value="TreeGrafter"/>
</dbReference>
<sequence>MFSSPFIRLDLRRLILLLTIASVLVTLTNSFYSIYKVQKSLLMEKTMEANRVYAEKMAATTDVFIESAQSQLEYSANVLKAHMHDESFLMREAERLRMQTRTFNSVAVVNAEGVIIAVSPETLDVKGVQLTSKDSLQSLHAQQPLVTEPFVSPAGNYLISISHPIFSDQGVYQGYVSGTIYLERDNILYRILEKHGYKDRSYLYVVDHNKTLIFHPDKSRIGESIANNAAIDSVSEGELGVKDIVNSKGVDMLTGFAPVQTTHWGIVAQRPKAAVMAELDKQMQDVFVVTIPIGLLTLLVIWVSAIFISRPLWHLARRVTAIEHSDTMREINQIHSWYFEVANLKSAILRGFGKLSHQLDKLHADSHSDAMTGLLNRRGMLKALDALTVKNVPFSVLALDIDYFKRVNDSYGHDVGDELIIAIAEQMQKQARQEDILCRAGGEEFLIFLANTDINNAYEVAERIRSAIEDHDFATVGRITVSIGVAYWPAGDVRMEASLKQADIALYQAKHQGRNRTQVAQTD</sequence>
<dbReference type="SMART" id="SM00267">
    <property type="entry name" value="GGDEF"/>
    <property type="match status" value="1"/>
</dbReference>
<dbReference type="GO" id="GO:0005886">
    <property type="term" value="C:plasma membrane"/>
    <property type="evidence" value="ECO:0007669"/>
    <property type="project" value="UniProtKB-SubCell"/>
</dbReference>
<dbReference type="CDD" id="cd12914">
    <property type="entry name" value="PDC1_DGC_like"/>
    <property type="match status" value="1"/>
</dbReference>
<evidence type="ECO:0000256" key="6">
    <source>
        <dbReference type="ARBA" id="ARBA00022692"/>
    </source>
</evidence>
<keyword evidence="7 10" id="KW-1133">Transmembrane helix</keyword>
<evidence type="ECO:0000256" key="5">
    <source>
        <dbReference type="ARBA" id="ARBA00022475"/>
    </source>
</evidence>
<accession>U3A6Y4</accession>
<dbReference type="InterPro" id="IPR000160">
    <property type="entry name" value="GGDEF_dom"/>
</dbReference>
<evidence type="ECO:0000313" key="12">
    <source>
        <dbReference type="EMBL" id="GAD69092.1"/>
    </source>
</evidence>
<dbReference type="PROSITE" id="PS50887">
    <property type="entry name" value="GGDEF"/>
    <property type="match status" value="1"/>
</dbReference>
<dbReference type="SUPFAM" id="SSF103190">
    <property type="entry name" value="Sensory domain-like"/>
    <property type="match status" value="2"/>
</dbReference>
<dbReference type="InterPro" id="IPR050469">
    <property type="entry name" value="Diguanylate_Cyclase"/>
</dbReference>
<name>U3A6Y4_VIBPR</name>
<dbReference type="eggNOG" id="COG3706">
    <property type="taxonomic scope" value="Bacteria"/>
</dbReference>
<dbReference type="InterPro" id="IPR029151">
    <property type="entry name" value="Sensor-like_sf"/>
</dbReference>
<evidence type="ECO:0000313" key="13">
    <source>
        <dbReference type="Proteomes" id="UP000016570"/>
    </source>
</evidence>
<feature type="transmembrane region" description="Helical" evidence="10">
    <location>
        <begin position="286"/>
        <end position="308"/>
    </location>
</feature>
<evidence type="ECO:0000256" key="10">
    <source>
        <dbReference type="SAM" id="Phobius"/>
    </source>
</evidence>
<evidence type="ECO:0000256" key="9">
    <source>
        <dbReference type="ARBA" id="ARBA00034247"/>
    </source>
</evidence>
<evidence type="ECO:0000256" key="8">
    <source>
        <dbReference type="ARBA" id="ARBA00023136"/>
    </source>
</evidence>
<dbReference type="CDD" id="cd01949">
    <property type="entry name" value="GGDEF"/>
    <property type="match status" value="1"/>
</dbReference>
<dbReference type="PANTHER" id="PTHR45138:SF9">
    <property type="entry name" value="DIGUANYLATE CYCLASE DGCM-RELATED"/>
    <property type="match status" value="1"/>
</dbReference>
<gene>
    <name evidence="12" type="ORF">VPR01S_23_00030</name>
</gene>
<dbReference type="Gene3D" id="3.30.450.20">
    <property type="entry name" value="PAS domain"/>
    <property type="match status" value="1"/>
</dbReference>
<dbReference type="EMBL" id="BATJ01000023">
    <property type="protein sequence ID" value="GAD69092.1"/>
    <property type="molecule type" value="Genomic_DNA"/>
</dbReference>
<reference evidence="12 13" key="1">
    <citation type="submission" date="2013-09" db="EMBL/GenBank/DDBJ databases">
        <title>Whole genome shotgun sequence of Vibrio proteolyticus NBRC 13287.</title>
        <authorList>
            <person name="Isaki S."/>
            <person name="Hosoyama A."/>
            <person name="Numata M."/>
            <person name="Hashimoto M."/>
            <person name="Hosoyama Y."/>
            <person name="Tsuchikane K."/>
            <person name="Noguchi M."/>
            <person name="Hirakata S."/>
            <person name="Ichikawa N."/>
            <person name="Ohji S."/>
            <person name="Yamazoe A."/>
            <person name="Fujita N."/>
        </authorList>
    </citation>
    <scope>NUCLEOTIDE SEQUENCE [LARGE SCALE GENOMIC DNA]</scope>
    <source>
        <strain evidence="12 13">NBRC 13287</strain>
    </source>
</reference>
<keyword evidence="6 10" id="KW-0812">Transmembrane</keyword>
<dbReference type="PANTHER" id="PTHR45138">
    <property type="entry name" value="REGULATORY COMPONENTS OF SENSORY TRANSDUCTION SYSTEM"/>
    <property type="match status" value="1"/>
</dbReference>
<dbReference type="InterPro" id="IPR029787">
    <property type="entry name" value="Nucleotide_cyclase"/>
</dbReference>
<dbReference type="InterPro" id="IPR043128">
    <property type="entry name" value="Rev_trsase/Diguanyl_cyclase"/>
</dbReference>
<keyword evidence="13" id="KW-1185">Reference proteome</keyword>